<feature type="compositionally biased region" description="Gly residues" evidence="1">
    <location>
        <begin position="93"/>
        <end position="102"/>
    </location>
</feature>
<reference evidence="2 3" key="1">
    <citation type="submission" date="2017-11" db="EMBL/GenBank/DDBJ databases">
        <title>Streptomyces carmine sp. nov., a novel actinomycete isolated from Sophora alopecuroides in Xinjiang, China.</title>
        <authorList>
            <person name="Wang Y."/>
            <person name="Luo X."/>
            <person name="Wan C."/>
            <person name="Zhang L."/>
        </authorList>
    </citation>
    <scope>NUCLEOTIDE SEQUENCE [LARGE SCALE GENOMIC DNA]</scope>
    <source>
        <strain evidence="2 3">TRM SA0054</strain>
    </source>
</reference>
<dbReference type="EMBL" id="PGGW01000049">
    <property type="protein sequence ID" value="PJE97150.1"/>
    <property type="molecule type" value="Genomic_DNA"/>
</dbReference>
<feature type="compositionally biased region" description="Basic and acidic residues" evidence="1">
    <location>
        <begin position="57"/>
        <end position="81"/>
    </location>
</feature>
<keyword evidence="3" id="KW-1185">Reference proteome</keyword>
<feature type="compositionally biased region" description="Gly residues" evidence="1">
    <location>
        <begin position="115"/>
        <end position="129"/>
    </location>
</feature>
<feature type="compositionally biased region" description="Basic and acidic residues" evidence="1">
    <location>
        <begin position="189"/>
        <end position="266"/>
    </location>
</feature>
<feature type="compositionally biased region" description="Low complexity" evidence="1">
    <location>
        <begin position="143"/>
        <end position="154"/>
    </location>
</feature>
<feature type="compositionally biased region" description="Polar residues" evidence="1">
    <location>
        <begin position="82"/>
        <end position="92"/>
    </location>
</feature>
<feature type="region of interest" description="Disordered" evidence="1">
    <location>
        <begin position="48"/>
        <end position="510"/>
    </location>
</feature>
<feature type="compositionally biased region" description="Basic residues" evidence="1">
    <location>
        <begin position="413"/>
        <end position="426"/>
    </location>
</feature>
<feature type="compositionally biased region" description="Low complexity" evidence="1">
    <location>
        <begin position="165"/>
        <end position="188"/>
    </location>
</feature>
<comment type="caution">
    <text evidence="2">The sequence shown here is derived from an EMBL/GenBank/DDBJ whole genome shotgun (WGS) entry which is preliminary data.</text>
</comment>
<gene>
    <name evidence="2" type="ORF">CUT44_14310</name>
</gene>
<feature type="compositionally biased region" description="Basic and acidic residues" evidence="1">
    <location>
        <begin position="620"/>
        <end position="631"/>
    </location>
</feature>
<sequence>MLRSEGTGDSGGTSGRDGARNTMVVAIGIAVAALRGMNQWLEDRRQRFQDTAPVREAAAKARAEKIRARAEHKAALQKIHDSATQARTKSGTFGSGSHGAKGSGAASSGPSGSRAAGGGSGLGTSGRGGKAPTSNGSTGGSKGTSAAGSTSPGKNSRADKGGKNSSGLGTTTPSGGKSPRSSASSPALERARGRQERAAARQGAKDQRRADRQAARLEGRAKERDASRARKNNARDARQAVKDKIRNGRLEAKAKRKEAAREARAEAKRKKKEKGTATEPDRTTLAQATGEEARRRLKNRRESLAPPVISKAGKVEKPEKKSGKGKTDDGSGSTPDAAPKVDPKKPKPSPGPDGSTAAPKVDLKKPKKSSGAARARAFWRKGKKPRVGPTSTSAGKGSSGPAGGGPADSERKKGPRPGSRSRRNRQHQPPPRQEPRANGEWLRPPPGMAATYTVTLTRQNREKPKKAPASITRGRLGLPAGSPPPGPTTTVAGPPGPAPAQQKGARPMGGAPAVQNVQFNDAELTVYDVIESDKDMAEEILLGAEHARVVADRCQDLVSSLESLHSELVAKSVPGRLVGWCARLIERAGVVEAKAEALTQGLPRASEAIAHAGQVAAEYDKRPADVTRDMGHTAPADASYHQE</sequence>
<accession>A0A2M8LYY3</accession>
<evidence type="ECO:0000313" key="3">
    <source>
        <dbReference type="Proteomes" id="UP000230407"/>
    </source>
</evidence>
<feature type="region of interest" description="Disordered" evidence="1">
    <location>
        <begin position="620"/>
        <end position="643"/>
    </location>
</feature>
<feature type="compositionally biased region" description="Gly residues" evidence="1">
    <location>
        <begin position="397"/>
        <end position="406"/>
    </location>
</feature>
<evidence type="ECO:0000256" key="1">
    <source>
        <dbReference type="SAM" id="MobiDB-lite"/>
    </source>
</evidence>
<feature type="compositionally biased region" description="Basic and acidic residues" evidence="1">
    <location>
        <begin position="313"/>
        <end position="329"/>
    </location>
</feature>
<dbReference type="Proteomes" id="UP000230407">
    <property type="component" value="Unassembled WGS sequence"/>
</dbReference>
<organism evidence="2 3">
    <name type="scientific">Streptomyces carminius</name>
    <dbReference type="NCBI Taxonomy" id="2665496"/>
    <lineage>
        <taxon>Bacteria</taxon>
        <taxon>Bacillati</taxon>
        <taxon>Actinomycetota</taxon>
        <taxon>Actinomycetes</taxon>
        <taxon>Kitasatosporales</taxon>
        <taxon>Streptomycetaceae</taxon>
        <taxon>Streptomyces</taxon>
    </lineage>
</organism>
<evidence type="ECO:0000313" key="2">
    <source>
        <dbReference type="EMBL" id="PJE97150.1"/>
    </source>
</evidence>
<feature type="compositionally biased region" description="Low complexity" evidence="1">
    <location>
        <begin position="103"/>
        <end position="114"/>
    </location>
</feature>
<feature type="compositionally biased region" description="Basic residues" evidence="1">
    <location>
        <begin position="377"/>
        <end position="386"/>
    </location>
</feature>
<name>A0A2M8LYY3_9ACTN</name>
<feature type="region of interest" description="Disordered" evidence="1">
    <location>
        <begin position="1"/>
        <end position="21"/>
    </location>
</feature>
<dbReference type="AlphaFoldDB" id="A0A2M8LYY3"/>
<proteinExistence type="predicted"/>
<protein>
    <submittedName>
        <fullName evidence="2">Uncharacterized protein</fullName>
    </submittedName>
</protein>
<dbReference type="RefSeq" id="WP_100202352.1">
    <property type="nucleotide sequence ID" value="NZ_PGGW01000049.1"/>
</dbReference>